<dbReference type="Proteomes" id="UP000537890">
    <property type="component" value="Unassembled WGS sequence"/>
</dbReference>
<dbReference type="GO" id="GO:0005975">
    <property type="term" value="P:carbohydrate metabolic process"/>
    <property type="evidence" value="ECO:0007669"/>
    <property type="project" value="InterPro"/>
</dbReference>
<accession>A0A7Z0MNF1</accession>
<reference evidence="2 3" key="1">
    <citation type="submission" date="2020-05" db="EMBL/GenBank/DDBJ databases">
        <title>Horizontal transmission and recombination maintain forever young bacterial symbiont genomes.</title>
        <authorList>
            <person name="Russell S.L."/>
            <person name="Pepper-Tunick E."/>
            <person name="Svedberg J."/>
            <person name="Byrne A."/>
            <person name="Ruelas Castillo J."/>
            <person name="Vollmers C."/>
            <person name="Beinart R.A."/>
            <person name="Corbett-Detig R."/>
        </authorList>
    </citation>
    <scope>NUCLEOTIDE SEQUENCE [LARGE SCALE GENOMIC DNA]</scope>
    <source>
        <strain evidence="2">4727-3</strain>
    </source>
</reference>
<dbReference type="Gene3D" id="3.20.20.70">
    <property type="entry name" value="Aldolase class I"/>
    <property type="match status" value="1"/>
</dbReference>
<gene>
    <name evidence="2" type="ORF">H0A75_03710</name>
</gene>
<evidence type="ECO:0000313" key="2">
    <source>
        <dbReference type="EMBL" id="NYT46856.1"/>
    </source>
</evidence>
<dbReference type="Pfam" id="PF00923">
    <property type="entry name" value="TAL_FSA"/>
    <property type="match status" value="1"/>
</dbReference>
<dbReference type="SUPFAM" id="SSF51569">
    <property type="entry name" value="Aldolase"/>
    <property type="match status" value="1"/>
</dbReference>
<evidence type="ECO:0000256" key="1">
    <source>
        <dbReference type="ARBA" id="ARBA00023270"/>
    </source>
</evidence>
<dbReference type="AlphaFoldDB" id="A0A7Z0MNF1"/>
<evidence type="ECO:0008006" key="4">
    <source>
        <dbReference type="Google" id="ProtNLM"/>
    </source>
</evidence>
<sequence length="64" mass="6887">MTAIQSQSKNKTKDIINMFQLLLDTADVKKIAEINEYLPVHGVTTNPSIMAGSGKGDSCITSDC</sequence>
<comment type="caution">
    <text evidence="2">The sequence shown here is derived from an EMBL/GenBank/DDBJ whole genome shotgun (WGS) entry which is preliminary data.</text>
</comment>
<dbReference type="InterPro" id="IPR013785">
    <property type="entry name" value="Aldolase_TIM"/>
</dbReference>
<proteinExistence type="predicted"/>
<dbReference type="PROSITE" id="PS01054">
    <property type="entry name" value="TRANSALDOLASE_1"/>
    <property type="match status" value="1"/>
</dbReference>
<evidence type="ECO:0000313" key="3">
    <source>
        <dbReference type="Proteomes" id="UP000537890"/>
    </source>
</evidence>
<organism evidence="2 3">
    <name type="scientific">Candidatus Methanofishera endochildressiae</name>
    <dbReference type="NCBI Taxonomy" id="2738884"/>
    <lineage>
        <taxon>Bacteria</taxon>
        <taxon>Pseudomonadati</taxon>
        <taxon>Pseudomonadota</taxon>
        <taxon>Gammaproteobacteria</taxon>
        <taxon>Candidatus Methanofishera</taxon>
    </lineage>
</organism>
<dbReference type="InterPro" id="IPR018225">
    <property type="entry name" value="Transaldolase_AS"/>
</dbReference>
<name>A0A7Z0MNF1_9GAMM</name>
<dbReference type="EMBL" id="JACCHS010000050">
    <property type="protein sequence ID" value="NYT46856.1"/>
    <property type="molecule type" value="Genomic_DNA"/>
</dbReference>
<dbReference type="InterPro" id="IPR001585">
    <property type="entry name" value="TAL/FSA"/>
</dbReference>
<keyword evidence="1" id="KW-0704">Schiff base</keyword>
<protein>
    <recommendedName>
        <fullName evidence="4">Transaldolase</fullName>
    </recommendedName>
</protein>